<proteinExistence type="predicted"/>
<comment type="caution">
    <text evidence="4">The sequence shown here is derived from an EMBL/GenBank/DDBJ whole genome shotgun (WGS) entry which is preliminary data.</text>
</comment>
<dbReference type="Gene3D" id="2.80.10.50">
    <property type="match status" value="1"/>
</dbReference>
<dbReference type="EMBL" id="WIXP02000001">
    <property type="protein sequence ID" value="KAF6216085.1"/>
    <property type="molecule type" value="Genomic_DNA"/>
</dbReference>
<evidence type="ECO:0000313" key="5">
    <source>
        <dbReference type="Proteomes" id="UP000466442"/>
    </source>
</evidence>
<dbReference type="AlphaFoldDB" id="A0A6A4K0F8"/>
<protein>
    <recommendedName>
        <fullName evidence="3">MIR domain-containing protein</fullName>
    </recommendedName>
</protein>
<keyword evidence="1" id="KW-0732">Signal</keyword>
<evidence type="ECO:0000256" key="1">
    <source>
        <dbReference type="ARBA" id="ARBA00022729"/>
    </source>
</evidence>
<organism evidence="4 5">
    <name type="scientific">Apolygus lucorum</name>
    <name type="common">Small green plant bug</name>
    <name type="synonym">Lygocoris lucorum</name>
    <dbReference type="NCBI Taxonomy" id="248454"/>
    <lineage>
        <taxon>Eukaryota</taxon>
        <taxon>Metazoa</taxon>
        <taxon>Ecdysozoa</taxon>
        <taxon>Arthropoda</taxon>
        <taxon>Hexapoda</taxon>
        <taxon>Insecta</taxon>
        <taxon>Pterygota</taxon>
        <taxon>Neoptera</taxon>
        <taxon>Paraneoptera</taxon>
        <taxon>Hemiptera</taxon>
        <taxon>Heteroptera</taxon>
        <taxon>Panheteroptera</taxon>
        <taxon>Cimicomorpha</taxon>
        <taxon>Miridae</taxon>
        <taxon>Mirini</taxon>
        <taxon>Apolygus</taxon>
    </lineage>
</organism>
<keyword evidence="5" id="KW-1185">Reference proteome</keyword>
<dbReference type="PROSITE" id="PS50919">
    <property type="entry name" value="MIR"/>
    <property type="match status" value="3"/>
</dbReference>
<evidence type="ECO:0000259" key="3">
    <source>
        <dbReference type="PROSITE" id="PS50919"/>
    </source>
</evidence>
<dbReference type="Pfam" id="PF02815">
    <property type="entry name" value="MIR"/>
    <property type="match status" value="1"/>
</dbReference>
<dbReference type="PANTHER" id="PTHR46809">
    <property type="entry name" value="STROMAL CELL-DERIVED FACTOR 2-LIKE PROTEIN"/>
    <property type="match status" value="1"/>
</dbReference>
<dbReference type="InterPro" id="IPR036300">
    <property type="entry name" value="MIR_dom_sf"/>
</dbReference>
<evidence type="ECO:0000313" key="4">
    <source>
        <dbReference type="EMBL" id="KAF6216085.1"/>
    </source>
</evidence>
<dbReference type="Proteomes" id="UP000466442">
    <property type="component" value="Linkage Group LG1"/>
</dbReference>
<dbReference type="PANTHER" id="PTHR46809:SF2">
    <property type="entry name" value="GH21273P"/>
    <property type="match status" value="1"/>
</dbReference>
<sequence>MTFTILCAIFVFQFLSAEGRNDEYLTCGSVLKLLNVDYNVRLHSHEVKYGTGSGQQSVTATTRQEDVNSHWLIKGTPKKPCPRGHPLKCGDVIRVQHVSTGKNLHSHHFPAPLSDSNQEVSAYGSNGEGDSGDYWMVICDGEYWERNEEVMLKHVDTDVYLSVSGHKYGSPIGGQLEVVGSTRMSSVHWKAAEGIYVHTSDLNSQLNSHSHVHSEL</sequence>
<evidence type="ECO:0000256" key="2">
    <source>
        <dbReference type="ARBA" id="ARBA00022737"/>
    </source>
</evidence>
<dbReference type="SMART" id="SM00472">
    <property type="entry name" value="MIR"/>
    <property type="match status" value="3"/>
</dbReference>
<reference evidence="4" key="1">
    <citation type="journal article" date="2021" name="Mol. Ecol. Resour.">
        <title>Apolygus lucorum genome provides insights into omnivorousness and mesophyll feeding.</title>
        <authorList>
            <person name="Liu Y."/>
            <person name="Liu H."/>
            <person name="Wang H."/>
            <person name="Huang T."/>
            <person name="Liu B."/>
            <person name="Yang B."/>
            <person name="Yin L."/>
            <person name="Li B."/>
            <person name="Zhang Y."/>
            <person name="Zhang S."/>
            <person name="Jiang F."/>
            <person name="Zhang X."/>
            <person name="Ren Y."/>
            <person name="Wang B."/>
            <person name="Wang S."/>
            <person name="Lu Y."/>
            <person name="Wu K."/>
            <person name="Fan W."/>
            <person name="Wang G."/>
        </authorList>
    </citation>
    <scope>NUCLEOTIDE SEQUENCE</scope>
    <source>
        <strain evidence="4">12Hb</strain>
    </source>
</reference>
<feature type="domain" description="MIR" evidence="3">
    <location>
        <begin position="141"/>
        <end position="194"/>
    </location>
</feature>
<name>A0A6A4K0F8_APOLU</name>
<dbReference type="InterPro" id="IPR016093">
    <property type="entry name" value="MIR_motif"/>
</dbReference>
<gene>
    <name evidence="4" type="ORF">GE061_000423</name>
</gene>
<feature type="domain" description="MIR" evidence="3">
    <location>
        <begin position="22"/>
        <end position="76"/>
    </location>
</feature>
<feature type="domain" description="MIR" evidence="3">
    <location>
        <begin position="84"/>
        <end position="140"/>
    </location>
</feature>
<dbReference type="OrthoDB" id="5588846at2759"/>
<dbReference type="SUPFAM" id="SSF82109">
    <property type="entry name" value="MIR domain"/>
    <property type="match status" value="1"/>
</dbReference>
<keyword evidence="2" id="KW-0677">Repeat</keyword>
<accession>A0A6A4K0F8</accession>